<reference evidence="2 3" key="1">
    <citation type="submission" date="2020-08" db="EMBL/GenBank/DDBJ databases">
        <title>Genomic Encyclopedia of Type Strains, Phase III (KMG-III): the genomes of soil and plant-associated and newly described type strains.</title>
        <authorList>
            <person name="Whitman W."/>
        </authorList>
    </citation>
    <scope>NUCLEOTIDE SEQUENCE [LARGE SCALE GENOMIC DNA]</scope>
    <source>
        <strain evidence="2 3">CECT 8305</strain>
    </source>
</reference>
<comment type="caution">
    <text evidence="2">The sequence shown here is derived from an EMBL/GenBank/DDBJ whole genome shotgun (WGS) entry which is preliminary data.</text>
</comment>
<gene>
    <name evidence="2" type="ORF">FHS42_004701</name>
</gene>
<dbReference type="AlphaFoldDB" id="A0A7W9V004"/>
<organism evidence="2 3">
    <name type="scientific">Streptomyces zagrosensis</name>
    <dbReference type="NCBI Taxonomy" id="1042984"/>
    <lineage>
        <taxon>Bacteria</taxon>
        <taxon>Bacillati</taxon>
        <taxon>Actinomycetota</taxon>
        <taxon>Actinomycetes</taxon>
        <taxon>Kitasatosporales</taxon>
        <taxon>Streptomycetaceae</taxon>
        <taxon>Streptomyces</taxon>
    </lineage>
</organism>
<evidence type="ECO:0000313" key="3">
    <source>
        <dbReference type="Proteomes" id="UP000588098"/>
    </source>
</evidence>
<protein>
    <submittedName>
        <fullName evidence="2">Uncharacterized protein</fullName>
    </submittedName>
</protein>
<accession>A0A7W9V004</accession>
<evidence type="ECO:0000256" key="1">
    <source>
        <dbReference type="SAM" id="MobiDB-lite"/>
    </source>
</evidence>
<sequence>MSRTGTQPASDRARSGVAAGDTSSRCRWHSDVNESHEASASHGGHEEHEEHEGHQGLKGHEAHRSYTAHVANREAAA</sequence>
<proteinExistence type="predicted"/>
<feature type="compositionally biased region" description="Basic and acidic residues" evidence="1">
    <location>
        <begin position="28"/>
        <end position="64"/>
    </location>
</feature>
<feature type="region of interest" description="Disordered" evidence="1">
    <location>
        <begin position="1"/>
        <end position="77"/>
    </location>
</feature>
<evidence type="ECO:0000313" key="2">
    <source>
        <dbReference type="EMBL" id="MBB5937620.1"/>
    </source>
</evidence>
<keyword evidence="3" id="KW-1185">Reference proteome</keyword>
<name>A0A7W9V004_9ACTN</name>
<dbReference type="EMBL" id="JACHJL010000012">
    <property type="protein sequence ID" value="MBB5937620.1"/>
    <property type="molecule type" value="Genomic_DNA"/>
</dbReference>
<dbReference type="Proteomes" id="UP000588098">
    <property type="component" value="Unassembled WGS sequence"/>
</dbReference>